<evidence type="ECO:0000256" key="4">
    <source>
        <dbReference type="ARBA" id="ARBA00022729"/>
    </source>
</evidence>
<feature type="chain" id="PRO_5002653602" description="Peptidase M43 pregnancy-associated plasma-A domain-containing protein" evidence="9">
    <location>
        <begin position="23"/>
        <end position="489"/>
    </location>
</feature>
<dbReference type="GO" id="GO:0006508">
    <property type="term" value="P:proteolysis"/>
    <property type="evidence" value="ECO:0007669"/>
    <property type="project" value="UniProtKB-KW"/>
</dbReference>
<dbReference type="HOGENOM" id="CLU_557402_0_0_10"/>
<dbReference type="PANTHER" id="PTHR47466:SF1">
    <property type="entry name" value="METALLOPROTEASE MEP1 (AFU_ORTHOLOGUE AFUA_1G07730)-RELATED"/>
    <property type="match status" value="1"/>
</dbReference>
<evidence type="ECO:0000256" key="5">
    <source>
        <dbReference type="ARBA" id="ARBA00022801"/>
    </source>
</evidence>
<dbReference type="Pfam" id="PF05572">
    <property type="entry name" value="Peptidase_M43"/>
    <property type="match status" value="1"/>
</dbReference>
<evidence type="ECO:0000256" key="9">
    <source>
        <dbReference type="SAM" id="SignalP"/>
    </source>
</evidence>
<dbReference type="OrthoDB" id="6278496at2"/>
<dbReference type="EMBL" id="AAXU02000001">
    <property type="protein sequence ID" value="EAZ79638.1"/>
    <property type="molecule type" value="Genomic_DNA"/>
</dbReference>
<evidence type="ECO:0000259" key="10">
    <source>
        <dbReference type="Pfam" id="PF05572"/>
    </source>
</evidence>
<comment type="similarity">
    <text evidence="1">Belongs to the peptidase M43B family.</text>
</comment>
<evidence type="ECO:0000313" key="12">
    <source>
        <dbReference type="Proteomes" id="UP000003919"/>
    </source>
</evidence>
<sequence>MKTQKRTIPVFLFIFSCLAIFACSNLEDEKLTEFRNQVAEIKITAYDTVFSTISKTQTLKIFPEFLNGFGQEVFLEETPKQLLYINDEVSRDFIIDSSEETEYAVYLKIGNLKSNTLKIKVMDVSPTKYISRIEVNMGDSTFAPYAINGVSKVDLNARIYDYQGREFTPTNYPKFSIWFDGVEYQNPRDIPIERSGTIPFYAISGENKSEVKYIISREKPDLSRVYSLPVIFHLVGRPNSYQFKSEEIPGILEKTNAHFRNEQRPFRKSHNAVESGIQFTLALTDTLGNLLEEPGIHRIETDVIVFPFNSDLTNKFVFEHLWDPEKYVNVFIMDLTKAGGFANYPREYPADQVPPLNFNYMAAVDPTSSNKSLTLTHELGHFLGLRHIFNLDENYPCEDGDGFPDTESYLRNKDLFTYHLPIFCNGIPFFSTNQMDYVGVRNSFTLDQVLKMREVVAKNIYLPAIDSKGRVEPGPFVKGTLDLTVKAIE</sequence>
<feature type="signal peptide" evidence="9">
    <location>
        <begin position="1"/>
        <end position="22"/>
    </location>
</feature>
<accession>A3I1H2</accession>
<protein>
    <recommendedName>
        <fullName evidence="10">Peptidase M43 pregnancy-associated plasma-A domain-containing protein</fullName>
    </recommendedName>
</protein>
<evidence type="ECO:0000256" key="1">
    <source>
        <dbReference type="ARBA" id="ARBA00008721"/>
    </source>
</evidence>
<proteinExistence type="inferred from homology"/>
<dbReference type="InterPro" id="IPR024079">
    <property type="entry name" value="MetalloPept_cat_dom_sf"/>
</dbReference>
<evidence type="ECO:0000256" key="6">
    <source>
        <dbReference type="ARBA" id="ARBA00022833"/>
    </source>
</evidence>
<keyword evidence="12" id="KW-1185">Reference proteome</keyword>
<name>A3I1H2_9BACT</name>
<keyword evidence="3" id="KW-0479">Metal-binding</keyword>
<evidence type="ECO:0000256" key="8">
    <source>
        <dbReference type="ARBA" id="ARBA00023157"/>
    </source>
</evidence>
<keyword evidence="6" id="KW-0862">Zinc</keyword>
<keyword evidence="8" id="KW-1015">Disulfide bond</keyword>
<dbReference type="eggNOG" id="COG3291">
    <property type="taxonomic scope" value="Bacteria"/>
</dbReference>
<keyword evidence="7" id="KW-0482">Metalloprotease</keyword>
<dbReference type="InterPro" id="IPR008754">
    <property type="entry name" value="Peptidase_M43"/>
</dbReference>
<feature type="domain" description="Peptidase M43 pregnancy-associated plasma-A" evidence="10">
    <location>
        <begin position="311"/>
        <end position="457"/>
    </location>
</feature>
<keyword evidence="5" id="KW-0378">Hydrolase</keyword>
<keyword evidence="4 9" id="KW-0732">Signal</keyword>
<evidence type="ECO:0000256" key="2">
    <source>
        <dbReference type="ARBA" id="ARBA00022670"/>
    </source>
</evidence>
<dbReference type="Gene3D" id="3.40.390.10">
    <property type="entry name" value="Collagenase (Catalytic Domain)"/>
    <property type="match status" value="1"/>
</dbReference>
<dbReference type="STRING" id="388413.ALPR1_08438"/>
<evidence type="ECO:0000256" key="7">
    <source>
        <dbReference type="ARBA" id="ARBA00023049"/>
    </source>
</evidence>
<dbReference type="GO" id="GO:0046872">
    <property type="term" value="F:metal ion binding"/>
    <property type="evidence" value="ECO:0007669"/>
    <property type="project" value="UniProtKB-KW"/>
</dbReference>
<dbReference type="Proteomes" id="UP000003919">
    <property type="component" value="Unassembled WGS sequence"/>
</dbReference>
<dbReference type="PROSITE" id="PS51257">
    <property type="entry name" value="PROKAR_LIPOPROTEIN"/>
    <property type="match status" value="1"/>
</dbReference>
<dbReference type="SUPFAM" id="SSF55486">
    <property type="entry name" value="Metalloproteases ('zincins'), catalytic domain"/>
    <property type="match status" value="1"/>
</dbReference>
<comment type="caution">
    <text evidence="11">The sequence shown here is derived from an EMBL/GenBank/DDBJ whole genome shotgun (WGS) entry which is preliminary data.</text>
</comment>
<evidence type="ECO:0000313" key="11">
    <source>
        <dbReference type="EMBL" id="EAZ79638.1"/>
    </source>
</evidence>
<dbReference type="PANTHER" id="PTHR47466">
    <property type="match status" value="1"/>
</dbReference>
<evidence type="ECO:0000256" key="3">
    <source>
        <dbReference type="ARBA" id="ARBA00022723"/>
    </source>
</evidence>
<reference evidence="11 12" key="1">
    <citation type="journal article" date="2011" name="J. Bacteriol.">
        <title>Complete genome sequence of Algoriphagus sp. PR1, bacterial prey of a colony-forming choanoflagellate.</title>
        <authorList>
            <person name="Alegado R.A."/>
            <person name="Ferriera S."/>
            <person name="Nusbaum C."/>
            <person name="Young S.K."/>
            <person name="Zeng Q."/>
            <person name="Imamovic A."/>
            <person name="Fairclough S.R."/>
            <person name="King N."/>
        </authorList>
    </citation>
    <scope>NUCLEOTIDE SEQUENCE [LARGE SCALE GENOMIC DNA]</scope>
    <source>
        <strain evidence="11 12">PR1</strain>
    </source>
</reference>
<dbReference type="GO" id="GO:0008237">
    <property type="term" value="F:metallopeptidase activity"/>
    <property type="evidence" value="ECO:0007669"/>
    <property type="project" value="UniProtKB-KW"/>
</dbReference>
<keyword evidence="2" id="KW-0645">Protease</keyword>
<dbReference type="RefSeq" id="WP_008199808.1">
    <property type="nucleotide sequence ID" value="NZ_CM001023.1"/>
</dbReference>
<organism evidence="11 12">
    <name type="scientific">Algoriphagus machipongonensis</name>
    <dbReference type="NCBI Taxonomy" id="388413"/>
    <lineage>
        <taxon>Bacteria</taxon>
        <taxon>Pseudomonadati</taxon>
        <taxon>Bacteroidota</taxon>
        <taxon>Cytophagia</taxon>
        <taxon>Cytophagales</taxon>
        <taxon>Cyclobacteriaceae</taxon>
        <taxon>Algoriphagus</taxon>
    </lineage>
</organism>
<gene>
    <name evidence="11" type="ORF">ALPR1_08438</name>
</gene>
<dbReference type="AlphaFoldDB" id="A3I1H2"/>